<dbReference type="PANTHER" id="PTHR24198">
    <property type="entry name" value="ANKYRIN REPEAT AND PROTEIN KINASE DOMAIN-CONTAINING PROTEIN"/>
    <property type="match status" value="1"/>
</dbReference>
<evidence type="ECO:0000256" key="3">
    <source>
        <dbReference type="PROSITE-ProRule" id="PRU00023"/>
    </source>
</evidence>
<evidence type="ECO:0000313" key="5">
    <source>
        <dbReference type="EMBL" id="OQR93440.1"/>
    </source>
</evidence>
<feature type="repeat" description="ANK" evidence="3">
    <location>
        <begin position="975"/>
        <end position="1008"/>
    </location>
</feature>
<feature type="region of interest" description="Disordered" evidence="4">
    <location>
        <begin position="1120"/>
        <end position="1139"/>
    </location>
</feature>
<accession>A0A1V9Z6H4</accession>
<dbReference type="Gene3D" id="1.25.40.20">
    <property type="entry name" value="Ankyrin repeat-containing domain"/>
    <property type="match status" value="4"/>
</dbReference>
<dbReference type="InterPro" id="IPR002110">
    <property type="entry name" value="Ankyrin_rpt"/>
</dbReference>
<gene>
    <name evidence="5" type="ORF">ACHHYP_02551</name>
</gene>
<reference evidence="5 6" key="1">
    <citation type="journal article" date="2014" name="Genome Biol. Evol.">
        <title>The secreted proteins of Achlya hypogyna and Thraustotheca clavata identify the ancestral oomycete secretome and reveal gene acquisitions by horizontal gene transfer.</title>
        <authorList>
            <person name="Misner I."/>
            <person name="Blouin N."/>
            <person name="Leonard G."/>
            <person name="Richards T.A."/>
            <person name="Lane C.E."/>
        </authorList>
    </citation>
    <scope>NUCLEOTIDE SEQUENCE [LARGE SCALE GENOMIC DNA]</scope>
    <source>
        <strain evidence="5 6">ATCC 48635</strain>
    </source>
</reference>
<dbReference type="CDD" id="cd00821">
    <property type="entry name" value="PH"/>
    <property type="match status" value="1"/>
</dbReference>
<dbReference type="STRING" id="1202772.A0A1V9Z6H4"/>
<dbReference type="PANTHER" id="PTHR24198:SF165">
    <property type="entry name" value="ANKYRIN REPEAT-CONTAINING PROTEIN-RELATED"/>
    <property type="match status" value="1"/>
</dbReference>
<dbReference type="Proteomes" id="UP000243579">
    <property type="component" value="Unassembled WGS sequence"/>
</dbReference>
<dbReference type="Pfam" id="PF12796">
    <property type="entry name" value="Ank_2"/>
    <property type="match status" value="1"/>
</dbReference>
<comment type="caution">
    <text evidence="5">The sequence shown here is derived from an EMBL/GenBank/DDBJ whole genome shotgun (WGS) entry which is preliminary data.</text>
</comment>
<evidence type="ECO:0000256" key="2">
    <source>
        <dbReference type="ARBA" id="ARBA00023043"/>
    </source>
</evidence>
<name>A0A1V9Z6H4_ACHHY</name>
<dbReference type="EMBL" id="JNBR01000410">
    <property type="protein sequence ID" value="OQR93440.1"/>
    <property type="molecule type" value="Genomic_DNA"/>
</dbReference>
<dbReference type="PROSITE" id="PS50297">
    <property type="entry name" value="ANK_REP_REGION"/>
    <property type="match status" value="1"/>
</dbReference>
<protein>
    <submittedName>
        <fullName evidence="5">Uncharacterized protein</fullName>
    </submittedName>
</protein>
<sequence>MRAVRGTSLEVCVVTGYLELEVGAAKSKLALGLGMADVLPDDEAAWDIVARELESPLRSFHDDYIQALQPSFTEFSAKRNMLHADQVHLFLSRHFSGLQNNKEYTRQVLEKIQDMRMEPPVPATYAEPDVVPISHQYITFMELKATLLLPTMISQRLDACDPYALEASGALPTPEAKELPPPRVSLPSSKNEWHEFQFEIQRSSEFHMDVSKRSRQWLGGSQRPRILVLKDGMLDIFKKADKVKAKPKASKSIPLDQVDALSTGSGNTFVVRTKDGRNLTLSCHSPESLSQCVAEIATHCLFQALDTGQSAVEITKFVTAGARLNDAMRLLPSLQKSGLLPFPCVPLCAAFVLDGLDKKPRSESRVDTLLKAGANPATLLRWAFASHFFLRKSAVSQNVLDFFLRHHLSLATAGDDPAHWSLPQYLCLVRDVAGVERLLRHATRADLARVLTHTNAAGDSVLHVAVKRIHENDKTDDAERIAVLFLKAMAKHQLDGPAWLHKDDATGESLLHLALKARMWKLVELLVTAPVCSSLDARGNSVLHVAIKLHAPTKVLSRIIQLVKTTTRMGKKDVDGLELRDADGADTPLTLALKCRNEAVIEQLLAAGAQPDAMGHWGTGLANITLHDTPLHVAIKTGLPAAARALVLHGAAWFTLDGAGASPLSLALRYGMYALAFDLLNVLSGDTYDVEWTDRQVGDSVVGLALKAGQLELACLLLDLSPALVHVQHLRTKETPLHYTMKIRVWLDYLEPRTHKYKKTRQARVKSKSDGDLASLLTGDWATPSYDSQSHFFVQRALEGLLLGILKRVPPAICVLRTERGNLRPAFCCHRRLVDPMANAEPIFHLVNSDDCITDHQVDAFTPLHAAARGGPSTNHILRWLLLHLQHEAVAESLGVTIGFDETPLHVAVEAGAVDNARDLLRVLNQRPGAATVLDAVRCDGASALHLAAVQPGPMEGVLCELLRQGAYAEGWDELGVAPLHVAIAHGASAACVHELARRGADVNARTEDGRTPLMVALEAHNEGAFEALWALGANARALLPASRLGLAQLAAAMDAVSPSIASRILQDASRFTAPKLEVLQQIAEATETFASDQVAERPTYRTQGSIGSKTEFSITRLSLSAESPPPLPPPPSSSSKTALPLKRWIEKAGLPKADDDVAKVVKKEQLWLLRLKDEEKSTLQLVANEAKLEAREWLAKRIGKKKVLSDSLVLCQQYYAEKGIDLDPVVARKEAEKIFVDKHVAEAVSEARMEIEREKQSIAHEASRRVVKDGRVSYGPGSNQSAVSFAATSATSSFLVESFILENFEHATDDEGDDDFAVYSDVFEWNLDARNTLC</sequence>
<proteinExistence type="predicted"/>
<evidence type="ECO:0000313" key="6">
    <source>
        <dbReference type="Proteomes" id="UP000243579"/>
    </source>
</evidence>
<keyword evidence="1" id="KW-0677">Repeat</keyword>
<keyword evidence="6" id="KW-1185">Reference proteome</keyword>
<dbReference type="OrthoDB" id="63488at2759"/>
<dbReference type="SUPFAM" id="SSF48403">
    <property type="entry name" value="Ankyrin repeat"/>
    <property type="match status" value="2"/>
</dbReference>
<dbReference type="SUPFAM" id="SSF50729">
    <property type="entry name" value="PH domain-like"/>
    <property type="match status" value="1"/>
</dbReference>
<organism evidence="5 6">
    <name type="scientific">Achlya hypogyna</name>
    <name type="common">Oomycete</name>
    <name type="synonym">Protoachlya hypogyna</name>
    <dbReference type="NCBI Taxonomy" id="1202772"/>
    <lineage>
        <taxon>Eukaryota</taxon>
        <taxon>Sar</taxon>
        <taxon>Stramenopiles</taxon>
        <taxon>Oomycota</taxon>
        <taxon>Saprolegniomycetes</taxon>
        <taxon>Saprolegniales</taxon>
        <taxon>Achlyaceae</taxon>
        <taxon>Achlya</taxon>
    </lineage>
</organism>
<dbReference type="SMART" id="SM00248">
    <property type="entry name" value="ANK"/>
    <property type="match status" value="12"/>
</dbReference>
<evidence type="ECO:0000256" key="4">
    <source>
        <dbReference type="SAM" id="MobiDB-lite"/>
    </source>
</evidence>
<keyword evidence="2 3" id="KW-0040">ANK repeat</keyword>
<evidence type="ECO:0000256" key="1">
    <source>
        <dbReference type="ARBA" id="ARBA00022737"/>
    </source>
</evidence>
<dbReference type="InterPro" id="IPR036770">
    <property type="entry name" value="Ankyrin_rpt-contain_sf"/>
</dbReference>
<dbReference type="PROSITE" id="PS50088">
    <property type="entry name" value="ANK_REPEAT"/>
    <property type="match status" value="1"/>
</dbReference>
<feature type="compositionally biased region" description="Pro residues" evidence="4">
    <location>
        <begin position="1124"/>
        <end position="1133"/>
    </location>
</feature>